<feature type="transmembrane region" description="Helical" evidence="1">
    <location>
        <begin position="121"/>
        <end position="142"/>
    </location>
</feature>
<dbReference type="Proteomes" id="UP000050454">
    <property type="component" value="Unassembled WGS sequence"/>
</dbReference>
<feature type="transmembrane region" description="Helical" evidence="1">
    <location>
        <begin position="12"/>
        <end position="33"/>
    </location>
</feature>
<dbReference type="PATRIC" id="fig|1605367.3.peg.47"/>
<name>A0A0P7C2B5_9BACT</name>
<feature type="transmembrane region" description="Helical" evidence="1">
    <location>
        <begin position="95"/>
        <end position="115"/>
    </location>
</feature>
<proteinExistence type="predicted"/>
<dbReference type="EMBL" id="LGTQ01000010">
    <property type="protein sequence ID" value="KPM47477.1"/>
    <property type="molecule type" value="Genomic_DNA"/>
</dbReference>
<dbReference type="OrthoDB" id="6385003at2"/>
<feature type="transmembrane region" description="Helical" evidence="1">
    <location>
        <begin position="163"/>
        <end position="180"/>
    </location>
</feature>
<feature type="transmembrane region" description="Helical" evidence="1">
    <location>
        <begin position="229"/>
        <end position="251"/>
    </location>
</feature>
<keyword evidence="1" id="KW-0472">Membrane</keyword>
<keyword evidence="1" id="KW-1133">Transmembrane helix</keyword>
<keyword evidence="3" id="KW-1185">Reference proteome</keyword>
<feature type="transmembrane region" description="Helical" evidence="1">
    <location>
        <begin position="63"/>
        <end position="83"/>
    </location>
</feature>
<dbReference type="RefSeq" id="WP_055149027.1">
    <property type="nucleotide sequence ID" value="NZ_JXSZ01000010.1"/>
</dbReference>
<dbReference type="InterPro" id="IPR018750">
    <property type="entry name" value="DUF2306_membrane"/>
</dbReference>
<organism evidence="2 3">
    <name type="scientific">Jiulongibacter sediminis</name>
    <dbReference type="NCBI Taxonomy" id="1605367"/>
    <lineage>
        <taxon>Bacteria</taxon>
        <taxon>Pseudomonadati</taxon>
        <taxon>Bacteroidota</taxon>
        <taxon>Cytophagia</taxon>
        <taxon>Cytophagales</taxon>
        <taxon>Leadbetterellaceae</taxon>
        <taxon>Jiulongibacter</taxon>
    </lineage>
</organism>
<sequence length="264" mass="29999">MKKNLFHITQNVLKATVWISSGLFGLYILGYYFKALLQCNTAQWNEILPGLYDQNTRQATNGIGLHFAAGGLILVLGSIQFIHKIRLKWPQVHRWIGRIYILACVLAAIGGLVFIFQKGTIGGWIMDIGFAGYGILMLIAGVETFRNAYSGNFELHRAWAIRLYALAIGSWLYRMDYGFWHAATDLAGHGDNFSGPFDYFMDFFFYLPNLIVAELIIQRKTLSKSPFLSGVVSVLFIGIIVFIVLATKVFWDHYWGEPIMNFFK</sequence>
<evidence type="ECO:0008006" key="4">
    <source>
        <dbReference type="Google" id="ProtNLM"/>
    </source>
</evidence>
<evidence type="ECO:0000256" key="1">
    <source>
        <dbReference type="SAM" id="Phobius"/>
    </source>
</evidence>
<dbReference type="AlphaFoldDB" id="A0A0P7C2B5"/>
<keyword evidence="1" id="KW-0812">Transmembrane</keyword>
<gene>
    <name evidence="2" type="ORF">AFM12_13270</name>
</gene>
<protein>
    <recommendedName>
        <fullName evidence="4">DUF2306 domain-containing protein</fullName>
    </recommendedName>
</protein>
<evidence type="ECO:0000313" key="2">
    <source>
        <dbReference type="EMBL" id="KPM47477.1"/>
    </source>
</evidence>
<dbReference type="STRING" id="1605367.AFM12_13270"/>
<accession>A0A0P7C2B5</accession>
<comment type="caution">
    <text evidence="2">The sequence shown here is derived from an EMBL/GenBank/DDBJ whole genome shotgun (WGS) entry which is preliminary data.</text>
</comment>
<feature type="transmembrane region" description="Helical" evidence="1">
    <location>
        <begin position="200"/>
        <end position="217"/>
    </location>
</feature>
<evidence type="ECO:0000313" key="3">
    <source>
        <dbReference type="Proteomes" id="UP000050454"/>
    </source>
</evidence>
<reference evidence="2 3" key="1">
    <citation type="submission" date="2015-07" db="EMBL/GenBank/DDBJ databases">
        <title>The draft genome sequence of Leadbetterella sp. JN14-9.</title>
        <authorList>
            <person name="Liu Y."/>
            <person name="Du J."/>
            <person name="Shao Z."/>
        </authorList>
    </citation>
    <scope>NUCLEOTIDE SEQUENCE [LARGE SCALE GENOMIC DNA]</scope>
    <source>
        <strain evidence="2 3">JN14-9</strain>
    </source>
</reference>
<dbReference type="Pfam" id="PF10067">
    <property type="entry name" value="DUF2306"/>
    <property type="match status" value="1"/>
</dbReference>